<evidence type="ECO:0000313" key="1">
    <source>
        <dbReference type="EMBL" id="OGM27362.1"/>
    </source>
</evidence>
<accession>A0A1F7YJB8</accession>
<dbReference type="AlphaFoldDB" id="A0A1F7YJB8"/>
<reference evidence="1 2" key="1">
    <citation type="journal article" date="2016" name="Nat. Commun.">
        <title>Thousands of microbial genomes shed light on interconnected biogeochemical processes in an aquifer system.</title>
        <authorList>
            <person name="Anantharaman K."/>
            <person name="Brown C.T."/>
            <person name="Hug L.A."/>
            <person name="Sharon I."/>
            <person name="Castelle C.J."/>
            <person name="Probst A.J."/>
            <person name="Thomas B.C."/>
            <person name="Singh A."/>
            <person name="Wilkins M.J."/>
            <person name="Karaoz U."/>
            <person name="Brodie E.L."/>
            <person name="Williams K.H."/>
            <person name="Hubbard S.S."/>
            <person name="Banfield J.F."/>
        </authorList>
    </citation>
    <scope>NUCLEOTIDE SEQUENCE [LARGE SCALE GENOMIC DNA]</scope>
</reference>
<dbReference type="EMBL" id="MGGL01000004">
    <property type="protein sequence ID" value="OGM27362.1"/>
    <property type="molecule type" value="Genomic_DNA"/>
</dbReference>
<gene>
    <name evidence="1" type="ORF">A2628_00985</name>
</gene>
<sequence length="157" mass="17184">MVVFTIVNANYRAYTRKRALDGVAEGIKADIRLAQEYAISGKKPAGSCDALQGIYFRRMAGSYYRIEAYCKVGGVNRTCTTSPGYPDLCYKDAVYLPSGYTMGNIVPVTPLNNIIYFKLGGRGNYLDPASSPYSITITQPYTSATKAIYFTAGGEVY</sequence>
<dbReference type="Proteomes" id="UP000179221">
    <property type="component" value="Unassembled WGS sequence"/>
</dbReference>
<evidence type="ECO:0000313" key="2">
    <source>
        <dbReference type="Proteomes" id="UP000179221"/>
    </source>
</evidence>
<proteinExistence type="predicted"/>
<organism evidence="1 2">
    <name type="scientific">Candidatus Woesebacteria bacterium RIFCSPHIGHO2_01_FULL_40_22</name>
    <dbReference type="NCBI Taxonomy" id="1802499"/>
    <lineage>
        <taxon>Bacteria</taxon>
        <taxon>Candidatus Woeseibacteriota</taxon>
    </lineage>
</organism>
<comment type="caution">
    <text evidence="1">The sequence shown here is derived from an EMBL/GenBank/DDBJ whole genome shotgun (WGS) entry which is preliminary data.</text>
</comment>
<name>A0A1F7YJB8_9BACT</name>
<protein>
    <recommendedName>
        <fullName evidence="3">General secretion pathway GspH domain-containing protein</fullName>
    </recommendedName>
</protein>
<evidence type="ECO:0008006" key="3">
    <source>
        <dbReference type="Google" id="ProtNLM"/>
    </source>
</evidence>